<gene>
    <name evidence="2" type="ORF">BDP81DRAFT_396850</name>
</gene>
<protein>
    <submittedName>
        <fullName evidence="2">Uncharacterized protein</fullName>
    </submittedName>
</protein>
<feature type="region of interest" description="Disordered" evidence="1">
    <location>
        <begin position="121"/>
        <end position="148"/>
    </location>
</feature>
<dbReference type="EMBL" id="JAHMHQ010000016">
    <property type="protein sequence ID" value="KAK1634176.1"/>
    <property type="molecule type" value="Genomic_DNA"/>
</dbReference>
<keyword evidence="3" id="KW-1185">Reference proteome</keyword>
<evidence type="ECO:0000313" key="3">
    <source>
        <dbReference type="Proteomes" id="UP001243989"/>
    </source>
</evidence>
<evidence type="ECO:0000256" key="1">
    <source>
        <dbReference type="SAM" id="MobiDB-lite"/>
    </source>
</evidence>
<accession>A0AAI9ZM39</accession>
<sequence length="193" mass="22535">MELAIQREMVDQHKVLESTSAGQEVCNTLNQEEAEIKTCIAEYYEEMQRIRKERDESMYQELEDHEELIRIARSRSEKICRYRQAEMKNSMETLIRDNFDSDHVEPEEEKKKRLAKEYVIEEFEEGPDSTSTEKRSSQSGSRPSSFGIPWMVTSGVSQAMGQWWSNRDQKNIAISVSMRGKYCSLIGPAYRKS</sequence>
<dbReference type="AlphaFoldDB" id="A0AAI9ZM39"/>
<evidence type="ECO:0000313" key="2">
    <source>
        <dbReference type="EMBL" id="KAK1634176.1"/>
    </source>
</evidence>
<comment type="caution">
    <text evidence="2">The sequence shown here is derived from an EMBL/GenBank/DDBJ whole genome shotgun (WGS) entry which is preliminary data.</text>
</comment>
<dbReference type="RefSeq" id="XP_060442783.1">
    <property type="nucleotide sequence ID" value="XM_060588247.1"/>
</dbReference>
<dbReference type="GeneID" id="85473109"/>
<proteinExistence type="predicted"/>
<name>A0AAI9ZM39_9PEZI</name>
<reference evidence="2" key="1">
    <citation type="submission" date="2021-06" db="EMBL/GenBank/DDBJ databases">
        <title>Comparative genomics, transcriptomics and evolutionary studies reveal genomic signatures of adaptation to plant cell wall in hemibiotrophic fungi.</title>
        <authorList>
            <consortium name="DOE Joint Genome Institute"/>
            <person name="Baroncelli R."/>
            <person name="Diaz J.F."/>
            <person name="Benocci T."/>
            <person name="Peng M."/>
            <person name="Battaglia E."/>
            <person name="Haridas S."/>
            <person name="Andreopoulos W."/>
            <person name="Labutti K."/>
            <person name="Pangilinan J."/>
            <person name="Floch G.L."/>
            <person name="Makela M.R."/>
            <person name="Henrissat B."/>
            <person name="Grigoriev I.V."/>
            <person name="Crouch J.A."/>
            <person name="De Vries R.P."/>
            <person name="Sukno S.A."/>
            <person name="Thon M.R."/>
        </authorList>
    </citation>
    <scope>NUCLEOTIDE SEQUENCE</scope>
    <source>
        <strain evidence="2">CBS 102054</strain>
    </source>
</reference>
<dbReference type="Proteomes" id="UP001243989">
    <property type="component" value="Unassembled WGS sequence"/>
</dbReference>
<organism evidence="2 3">
    <name type="scientific">Colletotrichum phormii</name>
    <dbReference type="NCBI Taxonomy" id="359342"/>
    <lineage>
        <taxon>Eukaryota</taxon>
        <taxon>Fungi</taxon>
        <taxon>Dikarya</taxon>
        <taxon>Ascomycota</taxon>
        <taxon>Pezizomycotina</taxon>
        <taxon>Sordariomycetes</taxon>
        <taxon>Hypocreomycetidae</taxon>
        <taxon>Glomerellales</taxon>
        <taxon>Glomerellaceae</taxon>
        <taxon>Colletotrichum</taxon>
        <taxon>Colletotrichum acutatum species complex</taxon>
    </lineage>
</organism>